<organism evidence="2 3">
    <name type="scientific">Terfezia boudieri ATCC MYA-4762</name>
    <dbReference type="NCBI Taxonomy" id="1051890"/>
    <lineage>
        <taxon>Eukaryota</taxon>
        <taxon>Fungi</taxon>
        <taxon>Dikarya</taxon>
        <taxon>Ascomycota</taxon>
        <taxon>Pezizomycotina</taxon>
        <taxon>Pezizomycetes</taxon>
        <taxon>Pezizales</taxon>
        <taxon>Pezizaceae</taxon>
        <taxon>Terfezia</taxon>
    </lineage>
</organism>
<feature type="region of interest" description="Disordered" evidence="1">
    <location>
        <begin position="1"/>
        <end position="34"/>
    </location>
</feature>
<sequence>MHPRTSTTHVNHHNSGRALGRILTTRAPRGNKLSRPFPPRLKLFPSFSFFFLALIQIHPSRALVHDSARAPTSTNTRKDNSRTFPLPNHTIRSHSSSPPSKPHQDYSHTSCSCSHCLLSLQHAGQGKEKR</sequence>
<accession>A0A3N4LPX0</accession>
<protein>
    <submittedName>
        <fullName evidence="2">Uncharacterized protein</fullName>
    </submittedName>
</protein>
<name>A0A3N4LPX0_9PEZI</name>
<dbReference type="InParanoid" id="A0A3N4LPX0"/>
<dbReference type="EMBL" id="ML121579">
    <property type="protein sequence ID" value="RPB20025.1"/>
    <property type="molecule type" value="Genomic_DNA"/>
</dbReference>
<reference evidence="2 3" key="1">
    <citation type="journal article" date="2018" name="Nat. Ecol. Evol.">
        <title>Pezizomycetes genomes reveal the molecular basis of ectomycorrhizal truffle lifestyle.</title>
        <authorList>
            <person name="Murat C."/>
            <person name="Payen T."/>
            <person name="Noel B."/>
            <person name="Kuo A."/>
            <person name="Morin E."/>
            <person name="Chen J."/>
            <person name="Kohler A."/>
            <person name="Krizsan K."/>
            <person name="Balestrini R."/>
            <person name="Da Silva C."/>
            <person name="Montanini B."/>
            <person name="Hainaut M."/>
            <person name="Levati E."/>
            <person name="Barry K.W."/>
            <person name="Belfiori B."/>
            <person name="Cichocki N."/>
            <person name="Clum A."/>
            <person name="Dockter R.B."/>
            <person name="Fauchery L."/>
            <person name="Guy J."/>
            <person name="Iotti M."/>
            <person name="Le Tacon F."/>
            <person name="Lindquist E.A."/>
            <person name="Lipzen A."/>
            <person name="Malagnac F."/>
            <person name="Mello A."/>
            <person name="Molinier V."/>
            <person name="Miyauchi S."/>
            <person name="Poulain J."/>
            <person name="Riccioni C."/>
            <person name="Rubini A."/>
            <person name="Sitrit Y."/>
            <person name="Splivallo R."/>
            <person name="Traeger S."/>
            <person name="Wang M."/>
            <person name="Zifcakova L."/>
            <person name="Wipf D."/>
            <person name="Zambonelli A."/>
            <person name="Paolocci F."/>
            <person name="Nowrousian M."/>
            <person name="Ottonello S."/>
            <person name="Baldrian P."/>
            <person name="Spatafora J.W."/>
            <person name="Henrissat B."/>
            <person name="Nagy L.G."/>
            <person name="Aury J.M."/>
            <person name="Wincker P."/>
            <person name="Grigoriev I.V."/>
            <person name="Bonfante P."/>
            <person name="Martin F.M."/>
        </authorList>
    </citation>
    <scope>NUCLEOTIDE SEQUENCE [LARGE SCALE GENOMIC DNA]</scope>
    <source>
        <strain evidence="2 3">ATCC MYA-4762</strain>
    </source>
</reference>
<evidence type="ECO:0000313" key="3">
    <source>
        <dbReference type="Proteomes" id="UP000267821"/>
    </source>
</evidence>
<evidence type="ECO:0000313" key="2">
    <source>
        <dbReference type="EMBL" id="RPB20025.1"/>
    </source>
</evidence>
<proteinExistence type="predicted"/>
<feature type="region of interest" description="Disordered" evidence="1">
    <location>
        <begin position="62"/>
        <end position="108"/>
    </location>
</feature>
<evidence type="ECO:0000256" key="1">
    <source>
        <dbReference type="SAM" id="MobiDB-lite"/>
    </source>
</evidence>
<gene>
    <name evidence="2" type="ORF">L211DRAFT_579025</name>
</gene>
<dbReference type="Proteomes" id="UP000267821">
    <property type="component" value="Unassembled WGS sequence"/>
</dbReference>
<dbReference type="AlphaFoldDB" id="A0A3N4LPX0"/>
<keyword evidence="3" id="KW-1185">Reference proteome</keyword>